<sequence length="44" mass="5074">MLRLVRTMDPQQLAIFKGTATGLARLNKRRQQQGKRDREHGAII</sequence>
<protein>
    <submittedName>
        <fullName evidence="1">Uncharacterized protein</fullName>
    </submittedName>
</protein>
<dbReference type="EMBL" id="ANAH02000006">
    <property type="protein sequence ID" value="EPX62834.1"/>
    <property type="molecule type" value="Genomic_DNA"/>
</dbReference>
<proteinExistence type="predicted"/>
<dbReference type="Proteomes" id="UP000011682">
    <property type="component" value="Unassembled WGS sequence"/>
</dbReference>
<gene>
    <name evidence="1" type="ORF">D187_006244</name>
</gene>
<dbReference type="AlphaFoldDB" id="S9QNF8"/>
<reference evidence="1" key="1">
    <citation type="submission" date="2013-05" db="EMBL/GenBank/DDBJ databases">
        <title>Genome assembly of Cystobacter fuscus DSM 2262.</title>
        <authorList>
            <person name="Sharma G."/>
            <person name="Khatri I."/>
            <person name="Kaur C."/>
            <person name="Mayilraj S."/>
            <person name="Subramanian S."/>
        </authorList>
    </citation>
    <scope>NUCLEOTIDE SEQUENCE [LARGE SCALE GENOMIC DNA]</scope>
    <source>
        <strain evidence="1">DSM 2262</strain>
    </source>
</reference>
<name>S9QNF8_CYSF2</name>
<accession>S9QNF8</accession>
<organism evidence="1 2">
    <name type="scientific">Cystobacter fuscus (strain ATCC 25194 / DSM 2262 / NBRC 100088 / M29)</name>
    <dbReference type="NCBI Taxonomy" id="1242864"/>
    <lineage>
        <taxon>Bacteria</taxon>
        <taxon>Pseudomonadati</taxon>
        <taxon>Myxococcota</taxon>
        <taxon>Myxococcia</taxon>
        <taxon>Myxococcales</taxon>
        <taxon>Cystobacterineae</taxon>
        <taxon>Archangiaceae</taxon>
        <taxon>Cystobacter</taxon>
    </lineage>
</organism>
<evidence type="ECO:0000313" key="2">
    <source>
        <dbReference type="Proteomes" id="UP000011682"/>
    </source>
</evidence>
<evidence type="ECO:0000313" key="1">
    <source>
        <dbReference type="EMBL" id="EPX62834.1"/>
    </source>
</evidence>
<comment type="caution">
    <text evidence="1">The sequence shown here is derived from an EMBL/GenBank/DDBJ whole genome shotgun (WGS) entry which is preliminary data.</text>
</comment>
<keyword evidence="2" id="KW-1185">Reference proteome</keyword>